<protein>
    <submittedName>
        <fullName evidence="1">Uncharacterized protein</fullName>
    </submittedName>
</protein>
<dbReference type="Proteomes" id="UP000095023">
    <property type="component" value="Unassembled WGS sequence"/>
</dbReference>
<organism evidence="1 2">
    <name type="scientific">Tortispora caseinolytica NRRL Y-17796</name>
    <dbReference type="NCBI Taxonomy" id="767744"/>
    <lineage>
        <taxon>Eukaryota</taxon>
        <taxon>Fungi</taxon>
        <taxon>Dikarya</taxon>
        <taxon>Ascomycota</taxon>
        <taxon>Saccharomycotina</taxon>
        <taxon>Trigonopsidomycetes</taxon>
        <taxon>Trigonopsidales</taxon>
        <taxon>Trigonopsidaceae</taxon>
        <taxon>Tortispora</taxon>
    </lineage>
</organism>
<keyword evidence="2" id="KW-1185">Reference proteome</keyword>
<evidence type="ECO:0000313" key="1">
    <source>
        <dbReference type="EMBL" id="ODV89555.1"/>
    </source>
</evidence>
<name>A0A1E4TCS1_9ASCO</name>
<dbReference type="AlphaFoldDB" id="A0A1E4TCS1"/>
<accession>A0A1E4TCS1</accession>
<proteinExistence type="predicted"/>
<dbReference type="EMBL" id="KV453843">
    <property type="protein sequence ID" value="ODV89555.1"/>
    <property type="molecule type" value="Genomic_DNA"/>
</dbReference>
<reference evidence="2" key="1">
    <citation type="submission" date="2016-02" db="EMBL/GenBank/DDBJ databases">
        <title>Comparative genomics of biotechnologically important yeasts.</title>
        <authorList>
            <consortium name="DOE Joint Genome Institute"/>
            <person name="Riley R."/>
            <person name="Haridas S."/>
            <person name="Wolfe K.H."/>
            <person name="Lopes M.R."/>
            <person name="Hittinger C.T."/>
            <person name="Goker M."/>
            <person name="Salamov A."/>
            <person name="Wisecaver J."/>
            <person name="Long T.M."/>
            <person name="Aerts A.L."/>
            <person name="Barry K."/>
            <person name="Choi C."/>
            <person name="Clum A."/>
            <person name="Coughlan A.Y."/>
            <person name="Deshpande S."/>
            <person name="Douglass A.P."/>
            <person name="Hanson S.J."/>
            <person name="Klenk H.-P."/>
            <person name="Labutti K."/>
            <person name="Lapidus A."/>
            <person name="Lindquist E."/>
            <person name="Lipzen A."/>
            <person name="Meier-Kolthoff J.P."/>
            <person name="Ohm R.A."/>
            <person name="Otillar R.P."/>
            <person name="Pangilinan J."/>
            <person name="Peng Y."/>
            <person name="Rokas A."/>
            <person name="Rosa C.A."/>
            <person name="Scheuner C."/>
            <person name="Sibirny A.A."/>
            <person name="Slot J.C."/>
            <person name="Stielow J.B."/>
            <person name="Sun H."/>
            <person name="Kurtzman C.P."/>
            <person name="Blackwell M."/>
            <person name="Jeffries T.W."/>
            <person name="Grigoriev I.V."/>
        </authorList>
    </citation>
    <scope>NUCLEOTIDE SEQUENCE [LARGE SCALE GENOMIC DNA]</scope>
    <source>
        <strain evidence="2">NRRL Y-17796</strain>
    </source>
</reference>
<gene>
    <name evidence="1" type="ORF">CANCADRAFT_140642</name>
</gene>
<sequence>MQIQCQVHLQNHSEKLSLVGVKHYCHLFNPRYEPLENTVLQEEIISLHLEINTTTRYCRATDKKSSNAIFEIVRRHPLSRNYYIYHAPSFRLIGRIHYGYLSTYVDLIHYNTHTNDINSTRIHINKSGEFSFSPGSRLKWNSRSGYLERSVVMQMGGAIKNATNDSLHCVSERNCLCIKNPKTESIKSVIFDLSCTQTDTASLSLLIATVFVQMLRCLKDSRSLDNIFPQLEYRVTYPDPPLRPLVIAAIDSCSSSSKLDSLSSTSIASDWYTWLLNIINLKTRSTNKIRAPIARICSSHEPLQNSSNDMELQTPSNHSVHKGSQAVFDPEMFRIL</sequence>
<evidence type="ECO:0000313" key="2">
    <source>
        <dbReference type="Proteomes" id="UP000095023"/>
    </source>
</evidence>